<evidence type="ECO:0000256" key="6">
    <source>
        <dbReference type="SAM" id="MobiDB-lite"/>
    </source>
</evidence>
<evidence type="ECO:0000256" key="4">
    <source>
        <dbReference type="ARBA" id="ARBA00023717"/>
    </source>
</evidence>
<evidence type="ECO:0000313" key="7">
    <source>
        <dbReference type="EMBL" id="MDT0345447.1"/>
    </source>
</evidence>
<dbReference type="InterPro" id="IPR029045">
    <property type="entry name" value="ClpP/crotonase-like_dom_sf"/>
</dbReference>
<name>A0ABU2MVM8_9ACTN</name>
<dbReference type="RefSeq" id="WP_311706578.1">
    <property type="nucleotide sequence ID" value="NZ_JAVREL010000014.1"/>
</dbReference>
<dbReference type="PROSITE" id="PS00166">
    <property type="entry name" value="ENOYL_COA_HYDRATASE"/>
    <property type="match status" value="1"/>
</dbReference>
<evidence type="ECO:0000313" key="8">
    <source>
        <dbReference type="Proteomes" id="UP001183246"/>
    </source>
</evidence>
<evidence type="ECO:0000256" key="1">
    <source>
        <dbReference type="ARBA" id="ARBA00005254"/>
    </source>
</evidence>
<sequence>MSHVRYEKDGRIARVTLDRPEVLNAMDTRMHEELAAVWADFEADDEVWAGVVTGAGDRAFSVGQDLKELAARDRAGSAGPATFGSRGKPGWPRLTDRFDISKPLVAKVRGYALGGGFELALACDLVVASADAVFALPEARLGLIPGAGGVFRLTRQLPYRTALGYLLTGRRMTAARAFELGLVNEVVPASELDDRVEGWLEDLLRCAPLSVRAIKEAAALSATRPLPEAFTAHYPWEERRMHSADAKEGPLAFAEKRPPRWTGT</sequence>
<comment type="catalytic activity">
    <reaction evidence="4">
        <text>a 4-saturated-(3S)-3-hydroxyacyl-CoA = a (3E)-enoyl-CoA + H2O</text>
        <dbReference type="Rhea" id="RHEA:20724"/>
        <dbReference type="ChEBI" id="CHEBI:15377"/>
        <dbReference type="ChEBI" id="CHEBI:58521"/>
        <dbReference type="ChEBI" id="CHEBI:137480"/>
        <dbReference type="EC" id="4.2.1.17"/>
    </reaction>
</comment>
<dbReference type="SUPFAM" id="SSF52096">
    <property type="entry name" value="ClpP/crotonase"/>
    <property type="match status" value="1"/>
</dbReference>
<dbReference type="EMBL" id="JAVREL010000014">
    <property type="protein sequence ID" value="MDT0345447.1"/>
    <property type="molecule type" value="Genomic_DNA"/>
</dbReference>
<comment type="caution">
    <text evidence="7">The sequence shown here is derived from an EMBL/GenBank/DDBJ whole genome shotgun (WGS) entry which is preliminary data.</text>
</comment>
<feature type="compositionally biased region" description="Basic and acidic residues" evidence="6">
    <location>
        <begin position="243"/>
        <end position="258"/>
    </location>
</feature>
<dbReference type="InterPro" id="IPR018376">
    <property type="entry name" value="Enoyl-CoA_hyd/isom_CS"/>
</dbReference>
<dbReference type="InterPro" id="IPR001753">
    <property type="entry name" value="Enoyl-CoA_hydra/iso"/>
</dbReference>
<dbReference type="EC" id="4.2.1.17" evidence="7"/>
<keyword evidence="2 7" id="KW-0456">Lyase</keyword>
<dbReference type="GO" id="GO:0004300">
    <property type="term" value="F:enoyl-CoA hydratase activity"/>
    <property type="evidence" value="ECO:0007669"/>
    <property type="project" value="UniProtKB-EC"/>
</dbReference>
<reference evidence="8" key="1">
    <citation type="submission" date="2023-07" db="EMBL/GenBank/DDBJ databases">
        <title>30 novel species of actinomycetes from the DSMZ collection.</title>
        <authorList>
            <person name="Nouioui I."/>
        </authorList>
    </citation>
    <scope>NUCLEOTIDE SEQUENCE [LARGE SCALE GENOMIC DNA]</scope>
    <source>
        <strain evidence="8">DSM 44938</strain>
    </source>
</reference>
<evidence type="ECO:0000256" key="5">
    <source>
        <dbReference type="RuleBase" id="RU003707"/>
    </source>
</evidence>
<dbReference type="PANTHER" id="PTHR11941">
    <property type="entry name" value="ENOYL-COA HYDRATASE-RELATED"/>
    <property type="match status" value="1"/>
</dbReference>
<accession>A0ABU2MVM8</accession>
<comment type="similarity">
    <text evidence="1 5">Belongs to the enoyl-CoA hydratase/isomerase family.</text>
</comment>
<dbReference type="CDD" id="cd06558">
    <property type="entry name" value="crotonase-like"/>
    <property type="match status" value="1"/>
</dbReference>
<dbReference type="Pfam" id="PF00378">
    <property type="entry name" value="ECH_1"/>
    <property type="match status" value="1"/>
</dbReference>
<organism evidence="7 8">
    <name type="scientific">Streptomyces litchfieldiae</name>
    <dbReference type="NCBI Taxonomy" id="3075543"/>
    <lineage>
        <taxon>Bacteria</taxon>
        <taxon>Bacillati</taxon>
        <taxon>Actinomycetota</taxon>
        <taxon>Actinomycetes</taxon>
        <taxon>Kitasatosporales</taxon>
        <taxon>Streptomycetaceae</taxon>
        <taxon>Streptomyces</taxon>
    </lineage>
</organism>
<feature type="region of interest" description="Disordered" evidence="6">
    <location>
        <begin position="243"/>
        <end position="264"/>
    </location>
</feature>
<comment type="catalytic activity">
    <reaction evidence="3">
        <text>a (3S)-3-hydroxyacyl-CoA = a (2E)-enoyl-CoA + H2O</text>
        <dbReference type="Rhea" id="RHEA:16105"/>
        <dbReference type="ChEBI" id="CHEBI:15377"/>
        <dbReference type="ChEBI" id="CHEBI:57318"/>
        <dbReference type="ChEBI" id="CHEBI:58856"/>
        <dbReference type="EC" id="4.2.1.17"/>
    </reaction>
</comment>
<dbReference type="Proteomes" id="UP001183246">
    <property type="component" value="Unassembled WGS sequence"/>
</dbReference>
<dbReference type="NCBIfam" id="NF042430">
    <property type="entry name" value="EnCoAhydt_DpgD"/>
    <property type="match status" value="1"/>
</dbReference>
<dbReference type="PANTHER" id="PTHR11941:SF54">
    <property type="entry name" value="ENOYL-COA HYDRATASE, MITOCHONDRIAL"/>
    <property type="match status" value="1"/>
</dbReference>
<gene>
    <name evidence="7" type="primary">dpgD</name>
    <name evidence="7" type="ORF">RM590_23005</name>
</gene>
<evidence type="ECO:0000256" key="2">
    <source>
        <dbReference type="ARBA" id="ARBA00023239"/>
    </source>
</evidence>
<dbReference type="InterPro" id="IPR054898">
    <property type="entry name" value="EnCoAhydt_DpgD"/>
</dbReference>
<dbReference type="Gene3D" id="1.10.12.10">
    <property type="entry name" value="Lyase 2-enoyl-coa Hydratase, Chain A, domain 2"/>
    <property type="match status" value="1"/>
</dbReference>
<dbReference type="InterPro" id="IPR014748">
    <property type="entry name" value="Enoyl-CoA_hydra_C"/>
</dbReference>
<evidence type="ECO:0000256" key="3">
    <source>
        <dbReference type="ARBA" id="ARBA00023709"/>
    </source>
</evidence>
<keyword evidence="8" id="KW-1185">Reference proteome</keyword>
<proteinExistence type="inferred from homology"/>
<protein>
    <submittedName>
        <fullName evidence="7">Enoyl-CoA-hydratase DpgD</fullName>
        <ecNumber evidence="7">4.2.1.17</ecNumber>
    </submittedName>
</protein>
<dbReference type="Gene3D" id="3.90.226.10">
    <property type="entry name" value="2-enoyl-CoA Hydratase, Chain A, domain 1"/>
    <property type="match status" value="1"/>
</dbReference>